<sequence>GEVNGDSNIRERVKRRTWKCSIDPSIPDPALFGLEQVPYWAEEVMVLNLYKINVTLGGKPSLDLSEKVEVRVGPWPRGIIPYKFDCALMRIQKERVKNVLRTIEAFTCLKFVTYTTKKRQTTNQRLCLRHHRYVLFSEITKKVDRVKYRKRRLVHPDLETSHSRYYQMKALSDFNRCYDRCKHFKINCGNDGYLTLVNGRCACVCPSGLDPSTGCRSVFTSVMTKRDFYPSGPYALPLVNSLADCPSQEFDKKSIQLYIDPTSRNGPKFNQTYVLFYCVHTRKGRPWIKWPLGSYCIFRTIQRCPRAGFRGFRTIYLRKSERDAGDTEPEPIYFCCRRSGFAEEEMVLPFKLPFTLIKNTRSRCRHVKGMYLERSKPIPYRVETETGVERTKNSHYTLEEMGKKKINLCSYRPALTDCGGIFGLNKTSSSYSFHFSNDREIVQCTWLFKATETEYSRLVLDIENVAIEHVSDWRKCTQYSRRVNELEVRYQRVGEPGISVCGTSFPKSIISERNTLLLRLITVGRQWANFTATVRVIEPEDMCYSMKDNGRTYVGDVNFTRDFEPCLPWSETTECQIHIFNPKVFNTVLDGNKCRNPNPNVKIRPWCYTDKKDCKWNYCDVCLIGRIYDTRLDCYKTGSVVDCPIYGCAKTCSHVLPKVDAALTVGRIRCDRPTDTFVGAEPILPTIPRDTFDVGESLFYKFQNKKNLLTKRFCLTNGQWSSLGGSVCLYDDTYCADMWPRCAELIKKYPSFCRIFRFTGMPYCMCAFTCGKCRKTQTPQCVVKRGGRLAVLHSKQGLAVGDRVHRGTSVSYRCRLTRSARYLPDSGNKVRACLASGTWSGSRLTCRNVCLRSWKYNPENRMCYKKIYKRQSYIKALGECLTLRGELVSLKSQDELRFIQDLKDGAQIWIGLDRLLSVTNTTENSANFSDSGENDDPGWFWRSDGSRPLFANWRSGHPFSKSTNKHCVVMGYRGRWRSLQCLRAFRFVCQTPARRSKKFS</sequence>
<evidence type="ECO:0000313" key="11">
    <source>
        <dbReference type="Proteomes" id="UP001283361"/>
    </source>
</evidence>
<feature type="domain" description="CUB" evidence="6">
    <location>
        <begin position="418"/>
        <end position="537"/>
    </location>
</feature>
<dbReference type="AlphaFoldDB" id="A0AAE1AXL8"/>
<dbReference type="Pfam" id="PF00051">
    <property type="entry name" value="Kringle"/>
    <property type="match status" value="1"/>
</dbReference>
<keyword evidence="5" id="KW-0768">Sushi</keyword>
<dbReference type="InterPro" id="IPR000001">
    <property type="entry name" value="Kringle"/>
</dbReference>
<dbReference type="SMART" id="SM00034">
    <property type="entry name" value="CLECT"/>
    <property type="match status" value="1"/>
</dbReference>
<evidence type="ECO:0000256" key="2">
    <source>
        <dbReference type="ARBA" id="ARBA00022729"/>
    </source>
</evidence>
<feature type="non-terminal residue" evidence="10">
    <location>
        <position position="1"/>
    </location>
</feature>
<keyword evidence="2" id="KW-0732">Signal</keyword>
<dbReference type="SUPFAM" id="SSF57535">
    <property type="entry name" value="Complement control module/SCR domain"/>
    <property type="match status" value="1"/>
</dbReference>
<dbReference type="CDD" id="cd00037">
    <property type="entry name" value="CLECT"/>
    <property type="match status" value="1"/>
</dbReference>
<name>A0AAE1AXL8_9GAST</name>
<dbReference type="PROSITE" id="PS00615">
    <property type="entry name" value="C_TYPE_LECTIN_1"/>
    <property type="match status" value="1"/>
</dbReference>
<dbReference type="InterPro" id="IPR016186">
    <property type="entry name" value="C-type_lectin-like/link_sf"/>
</dbReference>
<dbReference type="InterPro" id="IPR013806">
    <property type="entry name" value="Kringle-like"/>
</dbReference>
<evidence type="ECO:0000256" key="4">
    <source>
        <dbReference type="PROSITE-ProRule" id="PRU00121"/>
    </source>
</evidence>
<feature type="domain" description="Kringle" evidence="8">
    <location>
        <begin position="544"/>
        <end position="621"/>
    </location>
</feature>
<organism evidence="10 11">
    <name type="scientific">Elysia crispata</name>
    <name type="common">lettuce slug</name>
    <dbReference type="NCBI Taxonomy" id="231223"/>
    <lineage>
        <taxon>Eukaryota</taxon>
        <taxon>Metazoa</taxon>
        <taxon>Spiralia</taxon>
        <taxon>Lophotrochozoa</taxon>
        <taxon>Mollusca</taxon>
        <taxon>Gastropoda</taxon>
        <taxon>Heterobranchia</taxon>
        <taxon>Euthyneura</taxon>
        <taxon>Panpulmonata</taxon>
        <taxon>Sacoglossa</taxon>
        <taxon>Placobranchoidea</taxon>
        <taxon>Plakobranchidae</taxon>
        <taxon>Elysia</taxon>
    </lineage>
</organism>
<dbReference type="Proteomes" id="UP001283361">
    <property type="component" value="Unassembled WGS sequence"/>
</dbReference>
<evidence type="ECO:0000256" key="1">
    <source>
        <dbReference type="ARBA" id="ARBA00022572"/>
    </source>
</evidence>
<dbReference type="SUPFAM" id="SSF49854">
    <property type="entry name" value="Spermadhesin, CUB domain"/>
    <property type="match status" value="1"/>
</dbReference>
<dbReference type="InterPro" id="IPR038178">
    <property type="entry name" value="Kringle_sf"/>
</dbReference>
<evidence type="ECO:0000259" key="6">
    <source>
        <dbReference type="PROSITE" id="PS01180"/>
    </source>
</evidence>
<dbReference type="InterPro" id="IPR035914">
    <property type="entry name" value="Sperma_CUB_dom_sf"/>
</dbReference>
<dbReference type="InterPro" id="IPR000436">
    <property type="entry name" value="Sushi_SCR_CCP_dom"/>
</dbReference>
<evidence type="ECO:0000259" key="9">
    <source>
        <dbReference type="PROSITE" id="PS50923"/>
    </source>
</evidence>
<dbReference type="InterPro" id="IPR018378">
    <property type="entry name" value="C-type_lectin_CS"/>
</dbReference>
<dbReference type="InterPro" id="IPR001304">
    <property type="entry name" value="C-type_lectin-like"/>
</dbReference>
<dbReference type="PROSITE" id="PS01180">
    <property type="entry name" value="CUB"/>
    <property type="match status" value="1"/>
</dbReference>
<dbReference type="InterPro" id="IPR031569">
    <property type="entry name" value="ApeC"/>
</dbReference>
<dbReference type="PANTHER" id="PTHR22803">
    <property type="entry name" value="MANNOSE, PHOSPHOLIPASE, LECTIN RECEPTOR RELATED"/>
    <property type="match status" value="1"/>
</dbReference>
<feature type="domain" description="C-type lectin" evidence="7">
    <location>
        <begin position="859"/>
        <end position="990"/>
    </location>
</feature>
<evidence type="ECO:0000259" key="8">
    <source>
        <dbReference type="PROSITE" id="PS50070"/>
    </source>
</evidence>
<dbReference type="PROSITE" id="PS50041">
    <property type="entry name" value="C_TYPE_LECTIN_2"/>
    <property type="match status" value="1"/>
</dbReference>
<keyword evidence="1 4" id="KW-0420">Kringle</keyword>
<dbReference type="InterPro" id="IPR050111">
    <property type="entry name" value="C-type_lectin/snaclec_domain"/>
</dbReference>
<evidence type="ECO:0000259" key="7">
    <source>
        <dbReference type="PROSITE" id="PS50041"/>
    </source>
</evidence>
<dbReference type="Gene3D" id="2.40.20.10">
    <property type="entry name" value="Plasminogen Kringle 4"/>
    <property type="match status" value="1"/>
</dbReference>
<dbReference type="Gene3D" id="3.10.100.10">
    <property type="entry name" value="Mannose-Binding Protein A, subunit A"/>
    <property type="match status" value="1"/>
</dbReference>
<dbReference type="Gene3D" id="2.60.120.290">
    <property type="entry name" value="Spermadhesin, CUB domain"/>
    <property type="match status" value="1"/>
</dbReference>
<dbReference type="SUPFAM" id="SSF57440">
    <property type="entry name" value="Kringle-like"/>
    <property type="match status" value="1"/>
</dbReference>
<dbReference type="Gene3D" id="2.10.70.10">
    <property type="entry name" value="Complement Module, domain 1"/>
    <property type="match status" value="1"/>
</dbReference>
<keyword evidence="11" id="KW-1185">Reference proteome</keyword>
<evidence type="ECO:0000256" key="5">
    <source>
        <dbReference type="PROSITE-ProRule" id="PRU00302"/>
    </source>
</evidence>
<protein>
    <submittedName>
        <fullName evidence="10">Uncharacterized protein</fullName>
    </submittedName>
</protein>
<dbReference type="InterPro" id="IPR016187">
    <property type="entry name" value="CTDL_fold"/>
</dbReference>
<dbReference type="SMART" id="SM00130">
    <property type="entry name" value="KR"/>
    <property type="match status" value="1"/>
</dbReference>
<dbReference type="SUPFAM" id="SSF56436">
    <property type="entry name" value="C-type lectin-like"/>
    <property type="match status" value="1"/>
</dbReference>
<dbReference type="Pfam" id="PF00059">
    <property type="entry name" value="Lectin_C"/>
    <property type="match status" value="1"/>
</dbReference>
<dbReference type="EMBL" id="JAWDGP010000957">
    <property type="protein sequence ID" value="KAK3795953.1"/>
    <property type="molecule type" value="Genomic_DNA"/>
</dbReference>
<dbReference type="Gene3D" id="3.40.390.10">
    <property type="entry name" value="Collagenase (Catalytic Domain)"/>
    <property type="match status" value="1"/>
</dbReference>
<evidence type="ECO:0000256" key="3">
    <source>
        <dbReference type="ARBA" id="ARBA00023157"/>
    </source>
</evidence>
<dbReference type="InterPro" id="IPR035976">
    <property type="entry name" value="Sushi/SCR/CCP_sf"/>
</dbReference>
<gene>
    <name evidence="10" type="ORF">RRG08_042947</name>
</gene>
<proteinExistence type="predicted"/>
<dbReference type="InterPro" id="IPR024079">
    <property type="entry name" value="MetalloPept_cat_dom_sf"/>
</dbReference>
<comment type="caution">
    <text evidence="4">Lacks conserved residue(s) required for the propagation of feature annotation.</text>
</comment>
<dbReference type="InterPro" id="IPR000859">
    <property type="entry name" value="CUB_dom"/>
</dbReference>
<comment type="caution">
    <text evidence="10">The sequence shown here is derived from an EMBL/GenBank/DDBJ whole genome shotgun (WGS) entry which is preliminary data.</text>
</comment>
<reference evidence="10" key="1">
    <citation type="journal article" date="2023" name="G3 (Bethesda)">
        <title>A reference genome for the long-term kleptoplast-retaining sea slug Elysia crispata morphotype clarki.</title>
        <authorList>
            <person name="Eastman K.E."/>
            <person name="Pendleton A.L."/>
            <person name="Shaikh M.A."/>
            <person name="Suttiyut T."/>
            <person name="Ogas R."/>
            <person name="Tomko P."/>
            <person name="Gavelis G."/>
            <person name="Widhalm J.R."/>
            <person name="Wisecaver J.H."/>
        </authorList>
    </citation>
    <scope>NUCLEOTIDE SEQUENCE</scope>
    <source>
        <strain evidence="10">ECLA1</strain>
    </source>
</reference>
<keyword evidence="3" id="KW-1015">Disulfide bond</keyword>
<accession>A0AAE1AXL8</accession>
<feature type="domain" description="Sushi" evidence="9">
    <location>
        <begin position="779"/>
        <end position="848"/>
    </location>
</feature>
<dbReference type="Pfam" id="PF16977">
    <property type="entry name" value="ApeC"/>
    <property type="match status" value="1"/>
</dbReference>
<dbReference type="PROSITE" id="PS50070">
    <property type="entry name" value="KRINGLE_2"/>
    <property type="match status" value="1"/>
</dbReference>
<dbReference type="GO" id="GO:0008237">
    <property type="term" value="F:metallopeptidase activity"/>
    <property type="evidence" value="ECO:0007669"/>
    <property type="project" value="InterPro"/>
</dbReference>
<evidence type="ECO:0000313" key="10">
    <source>
        <dbReference type="EMBL" id="KAK3795953.1"/>
    </source>
</evidence>
<dbReference type="PROSITE" id="PS50923">
    <property type="entry name" value="SUSHI"/>
    <property type="match status" value="1"/>
</dbReference>